<protein>
    <submittedName>
        <fullName evidence="1">Uncharacterized protein</fullName>
    </submittedName>
</protein>
<comment type="caution">
    <text evidence="1">The sequence shown here is derived from an EMBL/GenBank/DDBJ whole genome shotgun (WGS) entry which is preliminary data.</text>
</comment>
<name>A0A8H4AVM1_GIGMA</name>
<keyword evidence="2" id="KW-1185">Reference proteome</keyword>
<sequence>MVQYDTTLQYLLPTSENFITIDPILSSTPNNTYVHMQHFDPQPVDKISIFFMQGFDYGSVENFHTNGIMEMVVEIMEPVFY</sequence>
<organism evidence="1 2">
    <name type="scientific">Gigaspora margarita</name>
    <dbReference type="NCBI Taxonomy" id="4874"/>
    <lineage>
        <taxon>Eukaryota</taxon>
        <taxon>Fungi</taxon>
        <taxon>Fungi incertae sedis</taxon>
        <taxon>Mucoromycota</taxon>
        <taxon>Glomeromycotina</taxon>
        <taxon>Glomeromycetes</taxon>
        <taxon>Diversisporales</taxon>
        <taxon>Gigasporaceae</taxon>
        <taxon>Gigaspora</taxon>
    </lineage>
</organism>
<evidence type="ECO:0000313" key="2">
    <source>
        <dbReference type="Proteomes" id="UP000439903"/>
    </source>
</evidence>
<dbReference type="EMBL" id="WTPW01000193">
    <property type="protein sequence ID" value="KAF0537216.1"/>
    <property type="molecule type" value="Genomic_DNA"/>
</dbReference>
<dbReference type="OrthoDB" id="6247875at2759"/>
<accession>A0A8H4AVM1</accession>
<reference evidence="1 2" key="1">
    <citation type="journal article" date="2019" name="Environ. Microbiol.">
        <title>At the nexus of three kingdoms: the genome of the mycorrhizal fungus Gigaspora margarita provides insights into plant, endobacterial and fungal interactions.</title>
        <authorList>
            <person name="Venice F."/>
            <person name="Ghignone S."/>
            <person name="Salvioli di Fossalunga A."/>
            <person name="Amselem J."/>
            <person name="Novero M."/>
            <person name="Xianan X."/>
            <person name="Sedzielewska Toro K."/>
            <person name="Morin E."/>
            <person name="Lipzen A."/>
            <person name="Grigoriev I.V."/>
            <person name="Henrissat B."/>
            <person name="Martin F.M."/>
            <person name="Bonfante P."/>
        </authorList>
    </citation>
    <scope>NUCLEOTIDE SEQUENCE [LARGE SCALE GENOMIC DNA]</scope>
    <source>
        <strain evidence="1 2">BEG34</strain>
    </source>
</reference>
<proteinExistence type="predicted"/>
<dbReference type="Proteomes" id="UP000439903">
    <property type="component" value="Unassembled WGS sequence"/>
</dbReference>
<evidence type="ECO:0000313" key="1">
    <source>
        <dbReference type="EMBL" id="KAF0537216.1"/>
    </source>
</evidence>
<dbReference type="AlphaFoldDB" id="A0A8H4AVM1"/>
<gene>
    <name evidence="1" type="ORF">F8M41_008724</name>
</gene>